<name>A0A6P6S3V7_COFAR</name>
<dbReference type="SUPFAM" id="SSF52058">
    <property type="entry name" value="L domain-like"/>
    <property type="match status" value="1"/>
</dbReference>
<organism evidence="9 10">
    <name type="scientific">Coffea arabica</name>
    <name type="common">Arabian coffee</name>
    <dbReference type="NCBI Taxonomy" id="13443"/>
    <lineage>
        <taxon>Eukaryota</taxon>
        <taxon>Viridiplantae</taxon>
        <taxon>Streptophyta</taxon>
        <taxon>Embryophyta</taxon>
        <taxon>Tracheophyta</taxon>
        <taxon>Spermatophyta</taxon>
        <taxon>Magnoliopsida</taxon>
        <taxon>eudicotyledons</taxon>
        <taxon>Gunneridae</taxon>
        <taxon>Pentapetalae</taxon>
        <taxon>asterids</taxon>
        <taxon>lamiids</taxon>
        <taxon>Gentianales</taxon>
        <taxon>Rubiaceae</taxon>
        <taxon>Ixoroideae</taxon>
        <taxon>Gardenieae complex</taxon>
        <taxon>Bertiereae - Coffeeae clade</taxon>
        <taxon>Coffeeae</taxon>
        <taxon>Coffea</taxon>
    </lineage>
</organism>
<dbReference type="InterPro" id="IPR027417">
    <property type="entry name" value="P-loop_NTPase"/>
</dbReference>
<dbReference type="RefSeq" id="XP_027060868.2">
    <property type="nucleotide sequence ID" value="XM_027205067.2"/>
</dbReference>
<dbReference type="AlphaFoldDB" id="A0A6P6S3V7"/>
<evidence type="ECO:0000256" key="1">
    <source>
        <dbReference type="ARBA" id="ARBA00008894"/>
    </source>
</evidence>
<dbReference type="SUPFAM" id="SSF52540">
    <property type="entry name" value="P-loop containing nucleoside triphosphate hydrolases"/>
    <property type="match status" value="1"/>
</dbReference>
<keyword evidence="4" id="KW-0611">Plant defense</keyword>
<dbReference type="Gene3D" id="3.80.10.10">
    <property type="entry name" value="Ribonuclease Inhibitor"/>
    <property type="match status" value="3"/>
</dbReference>
<dbReference type="PANTHER" id="PTHR33463:SF187">
    <property type="entry name" value="AND NB-ARC DOMAIN DISEASE RESISTANCE PROTEIN, PUTATIVE-RELATED"/>
    <property type="match status" value="1"/>
</dbReference>
<keyword evidence="3" id="KW-0547">Nucleotide-binding</keyword>
<evidence type="ECO:0000256" key="5">
    <source>
        <dbReference type="ARBA" id="ARBA00022840"/>
    </source>
</evidence>
<dbReference type="InterPro" id="IPR042197">
    <property type="entry name" value="Apaf_helical"/>
</dbReference>
<accession>A0A6P6S3V7</accession>
<evidence type="ECO:0000259" key="6">
    <source>
        <dbReference type="Pfam" id="PF00931"/>
    </source>
</evidence>
<dbReference type="InterPro" id="IPR032675">
    <property type="entry name" value="LRR_dom_sf"/>
</dbReference>
<dbReference type="GeneID" id="113687463"/>
<dbReference type="GO" id="GO:0005524">
    <property type="term" value="F:ATP binding"/>
    <property type="evidence" value="ECO:0007669"/>
    <property type="project" value="UniProtKB-KW"/>
</dbReference>
<dbReference type="InterPro" id="IPR058922">
    <property type="entry name" value="WHD_DRP"/>
</dbReference>
<dbReference type="PRINTS" id="PR00364">
    <property type="entry name" value="DISEASERSIST"/>
</dbReference>
<evidence type="ECO:0000256" key="2">
    <source>
        <dbReference type="ARBA" id="ARBA00022614"/>
    </source>
</evidence>
<evidence type="ECO:0000256" key="3">
    <source>
        <dbReference type="ARBA" id="ARBA00022741"/>
    </source>
</evidence>
<dbReference type="Pfam" id="PF13855">
    <property type="entry name" value="LRR_8"/>
    <property type="match status" value="1"/>
</dbReference>
<evidence type="ECO:0000313" key="10">
    <source>
        <dbReference type="RefSeq" id="XP_027060868.2"/>
    </source>
</evidence>
<feature type="domain" description="Disease resistance protein At4g27190-like leucine-rich repeats" evidence="7">
    <location>
        <begin position="730"/>
        <end position="846"/>
    </location>
</feature>
<evidence type="ECO:0000259" key="8">
    <source>
        <dbReference type="Pfam" id="PF23559"/>
    </source>
</evidence>
<feature type="domain" description="NB-ARC" evidence="6">
    <location>
        <begin position="112"/>
        <end position="274"/>
    </location>
</feature>
<reference evidence="9" key="1">
    <citation type="journal article" date="2025" name="Foods">
        <title>Unveiling the Microbial Signatures of Arabica Coffee Cherries: Insights into Ripeness Specific Diversity, Functional Traits, and Implications for Quality and Safety.</title>
        <authorList>
            <consortium name="RefSeq"/>
            <person name="Tenea G.N."/>
            <person name="Cifuentes V."/>
            <person name="Reyes P."/>
            <person name="Cevallos-Vallejos M."/>
        </authorList>
    </citation>
    <scope>NUCLEOTIDE SEQUENCE [LARGE SCALE GENOMIC DNA]</scope>
</reference>
<dbReference type="Proteomes" id="UP001652660">
    <property type="component" value="Chromosome 5e"/>
</dbReference>
<keyword evidence="9" id="KW-1185">Reference proteome</keyword>
<proteinExistence type="inferred from homology"/>
<protein>
    <submittedName>
        <fullName evidence="10">Disease resistance protein At4g10780</fullName>
    </submittedName>
</protein>
<evidence type="ECO:0000313" key="9">
    <source>
        <dbReference type="Proteomes" id="UP001652660"/>
    </source>
</evidence>
<dbReference type="GO" id="GO:0043531">
    <property type="term" value="F:ADP binding"/>
    <property type="evidence" value="ECO:0007669"/>
    <property type="project" value="InterPro"/>
</dbReference>
<dbReference type="GO" id="GO:0051607">
    <property type="term" value="P:defense response to virus"/>
    <property type="evidence" value="ECO:0007669"/>
    <property type="project" value="UniProtKB-ARBA"/>
</dbReference>
<dbReference type="InterPro" id="IPR001611">
    <property type="entry name" value="Leu-rich_rpt"/>
</dbReference>
<feature type="domain" description="Disease resistance protein winged helix" evidence="8">
    <location>
        <begin position="350"/>
        <end position="420"/>
    </location>
</feature>
<evidence type="ECO:0000259" key="7">
    <source>
        <dbReference type="Pfam" id="PF23247"/>
    </source>
</evidence>
<dbReference type="PANTHER" id="PTHR33463">
    <property type="entry name" value="NB-ARC DOMAIN-CONTAINING PROTEIN-RELATED"/>
    <property type="match status" value="1"/>
</dbReference>
<keyword evidence="5" id="KW-0067">ATP-binding</keyword>
<dbReference type="Gene3D" id="3.40.50.300">
    <property type="entry name" value="P-loop containing nucleotide triphosphate hydrolases"/>
    <property type="match status" value="1"/>
</dbReference>
<dbReference type="Pfam" id="PF00931">
    <property type="entry name" value="NB-ARC"/>
    <property type="match status" value="1"/>
</dbReference>
<keyword evidence="2" id="KW-0433">Leucine-rich repeat</keyword>
<dbReference type="InterPro" id="IPR057135">
    <property type="entry name" value="At4g27190-like_LRR"/>
</dbReference>
<dbReference type="InterPro" id="IPR050905">
    <property type="entry name" value="Plant_NBS-LRR"/>
</dbReference>
<sequence>MGRPSSMIPSVGKALAEKAAGKMAELVVENCMGRSHMDNVQLLKRNWQELSCKASDKQEDLPVKADPVGKLQLQVTELIDHSRHFNGFVLDTCENIGEPCLPAKLFGVKFDEALKRIWPCLVTDDISSIGIYGMGGVGKTTLARHIEYHLLEKNNYRVLWVTESQDFSITNLQDKIANVLGITLSSRDEEDARARILREAFRKMLKLIVLILDDVWEEFCLDRVGIPLHPNKCRLILTTRSLEVCNRIQCQRKFDLQTLDTDEAWDLFKYKLGREPLLQGDLESIAKSIVEECDGLPLGIITVAGSMRGVRDICEWRNALEQLKTCSIGYHEMERDVFRILEWSFLYCCLYPEDWKIKRKELIDLFIGAELMSKRDSWSKAFDQGQKILNKLIRVCLLEKAKNFKGDDRVKMHDLVRDMALRITHGNSKPESSRDDVPLLIEIPPAWSPNCPKLSTLLLSHVFIEEIPDSFFRHMCGLKVLNLSRCGGKTELPNSVSNLVKLTALILGGCGDLRFVPPLGNLKQMRDLDLSSSHQLTASSFLLETDLVWMIVVETLAVENPSATFDIEIQDLPQDLESLVILERLNLKGCIHLQSVPPLGKLKQLRELDLSGTEIEDLPEVGSHWSTLKETTVFYINDILTEDPSFVNDADDWDQKQLYFYQCKLGRGSNYLLDDMKRLIIQNCEGMGILVLLEVSSFIPLRDLEALTLRRLPNLVGPFYGESEPYLLPAGTFSSLRKLWISRCHNMKQLFTVQLLQNLQNLEKLIVEDCEGLEEIAADGNGVGQGGGEGIQLTSSEGATANVILPKLGWLRLTRLPQLKNIFKAAMICESIWYISITDCPNLKRLPWFLSTIDGPPSPPSTLEIRGEKEWWESLEWDNSYPKDAPDPLFSAW</sequence>
<dbReference type="Pfam" id="PF23559">
    <property type="entry name" value="WHD_DRP"/>
    <property type="match status" value="1"/>
</dbReference>
<dbReference type="InterPro" id="IPR002182">
    <property type="entry name" value="NB-ARC"/>
</dbReference>
<reference evidence="10" key="2">
    <citation type="submission" date="2025-08" db="UniProtKB">
        <authorList>
            <consortium name="RefSeq"/>
        </authorList>
    </citation>
    <scope>IDENTIFICATION</scope>
    <source>
        <tissue evidence="10">Leaves</tissue>
    </source>
</reference>
<evidence type="ECO:0000256" key="4">
    <source>
        <dbReference type="ARBA" id="ARBA00022821"/>
    </source>
</evidence>
<gene>
    <name evidence="10" type="primary">LOC113687463</name>
</gene>
<dbReference type="Gene3D" id="1.10.8.430">
    <property type="entry name" value="Helical domain of apoptotic protease-activating factors"/>
    <property type="match status" value="1"/>
</dbReference>
<dbReference type="OrthoDB" id="736010at2759"/>
<comment type="similarity">
    <text evidence="1">Belongs to the disease resistance NB-LRR family.</text>
</comment>
<dbReference type="Pfam" id="PF23247">
    <property type="entry name" value="LRR_RPS2"/>
    <property type="match status" value="1"/>
</dbReference>